<evidence type="ECO:0000313" key="2">
    <source>
        <dbReference type="Proteomes" id="UP001230504"/>
    </source>
</evidence>
<keyword evidence="1" id="KW-0378">Hydrolase</keyword>
<name>A0AAD8PQT7_9PEZI</name>
<dbReference type="GO" id="GO:0051118">
    <property type="term" value="F:glucan endo-1,3-alpha-glucosidase activity"/>
    <property type="evidence" value="ECO:0007669"/>
    <property type="project" value="InterPro"/>
</dbReference>
<dbReference type="AlphaFoldDB" id="A0AAD8PQT7"/>
<dbReference type="Gene3D" id="3.20.20.80">
    <property type="entry name" value="Glycosidases"/>
    <property type="match status" value="1"/>
</dbReference>
<dbReference type="EMBL" id="JAHLJV010000071">
    <property type="protein sequence ID" value="KAK1574719.1"/>
    <property type="molecule type" value="Genomic_DNA"/>
</dbReference>
<sequence>QVGNTEHYSASDWIEDIKLAQEAQIDAFALNMARGEPMNAKAIADAFSNAEALVFKLFFSFSFDHFGRGPFSKDEVVLWINKYASSSAYFRHQGKPFVSTFEGPDQAED</sequence>
<feature type="non-terminal residue" evidence="1">
    <location>
        <position position="1"/>
    </location>
</feature>
<accession>A0AAD8PQT7</accession>
<dbReference type="GeneID" id="85449044"/>
<organism evidence="1 2">
    <name type="scientific">Colletotrichum navitas</name>
    <dbReference type="NCBI Taxonomy" id="681940"/>
    <lineage>
        <taxon>Eukaryota</taxon>
        <taxon>Fungi</taxon>
        <taxon>Dikarya</taxon>
        <taxon>Ascomycota</taxon>
        <taxon>Pezizomycotina</taxon>
        <taxon>Sordariomycetes</taxon>
        <taxon>Hypocreomycetidae</taxon>
        <taxon>Glomerellales</taxon>
        <taxon>Glomerellaceae</taxon>
        <taxon>Colletotrichum</taxon>
        <taxon>Colletotrichum graminicola species complex</taxon>
    </lineage>
</organism>
<dbReference type="Pfam" id="PF03659">
    <property type="entry name" value="Glyco_hydro_71"/>
    <property type="match status" value="1"/>
</dbReference>
<reference evidence="1" key="1">
    <citation type="submission" date="2021-06" db="EMBL/GenBank/DDBJ databases">
        <title>Comparative genomics, transcriptomics and evolutionary studies reveal genomic signatures of adaptation to plant cell wall in hemibiotrophic fungi.</title>
        <authorList>
            <consortium name="DOE Joint Genome Institute"/>
            <person name="Baroncelli R."/>
            <person name="Diaz J.F."/>
            <person name="Benocci T."/>
            <person name="Peng M."/>
            <person name="Battaglia E."/>
            <person name="Haridas S."/>
            <person name="Andreopoulos W."/>
            <person name="Labutti K."/>
            <person name="Pangilinan J."/>
            <person name="Floch G.L."/>
            <person name="Makela M.R."/>
            <person name="Henrissat B."/>
            <person name="Grigoriev I.V."/>
            <person name="Crouch J.A."/>
            <person name="De Vries R.P."/>
            <person name="Sukno S.A."/>
            <person name="Thon M.R."/>
        </authorList>
    </citation>
    <scope>NUCLEOTIDE SEQUENCE</scope>
    <source>
        <strain evidence="1">CBS 125086</strain>
    </source>
</reference>
<dbReference type="Proteomes" id="UP001230504">
    <property type="component" value="Unassembled WGS sequence"/>
</dbReference>
<dbReference type="RefSeq" id="XP_060410204.1">
    <property type="nucleotide sequence ID" value="XM_060564804.1"/>
</dbReference>
<proteinExistence type="predicted"/>
<comment type="caution">
    <text evidence="1">The sequence shown here is derived from an EMBL/GenBank/DDBJ whole genome shotgun (WGS) entry which is preliminary data.</text>
</comment>
<dbReference type="InterPro" id="IPR005197">
    <property type="entry name" value="Glyco_hydro_71"/>
</dbReference>
<keyword evidence="2" id="KW-1185">Reference proteome</keyword>
<evidence type="ECO:0000313" key="1">
    <source>
        <dbReference type="EMBL" id="KAK1574719.1"/>
    </source>
</evidence>
<protein>
    <submittedName>
        <fullName evidence="1">Glycoside hydrolase</fullName>
    </submittedName>
</protein>
<gene>
    <name evidence="1" type="ORF">LY79DRAFT_694914</name>
</gene>